<sequence>MASKELLGVEFSKNDKGLAELLSVKQTDRKSTTPPTICKMPPSSVLSSVKQFLPLMKDANKELDTIPADDLDIECISNENDHVIEMNIALFEQSSGEDDSEDSSESSEDEFYGPEVTEENFRIIKTNTKKTHIVEMDNNEKTTWMTFEHDL</sequence>
<dbReference type="GO" id="GO:0062064">
    <property type="term" value="F:box C/D methylation guide snoRNP complex binding"/>
    <property type="evidence" value="ECO:0007669"/>
    <property type="project" value="TreeGrafter"/>
</dbReference>
<dbReference type="AlphaFoldDB" id="A0A8S3Q6R2"/>
<comment type="caution">
    <text evidence="2">The sequence shown here is derived from an EMBL/GenBank/DDBJ whole genome shotgun (WGS) entry which is preliminary data.</text>
</comment>
<protein>
    <submittedName>
        <fullName evidence="2">Uncharacterized protein</fullName>
    </submittedName>
</protein>
<dbReference type="Proteomes" id="UP000683360">
    <property type="component" value="Unassembled WGS sequence"/>
</dbReference>
<dbReference type="PANTHER" id="PTHR28674:SF1">
    <property type="entry name" value="NOP PROTEIN CHAPERONE 1"/>
    <property type="match status" value="1"/>
</dbReference>
<dbReference type="Pfam" id="PF15370">
    <property type="entry name" value="NOPCHAP1"/>
    <property type="match status" value="1"/>
</dbReference>
<dbReference type="PANTHER" id="PTHR28674">
    <property type="entry name" value="SIMILAR TO DNA SEGMENT, CHR 10, WAYNE STATE UNIVERSITY 102,-EXPRESSED"/>
    <property type="match status" value="1"/>
</dbReference>
<feature type="compositionally biased region" description="Acidic residues" evidence="1">
    <location>
        <begin position="95"/>
        <end position="118"/>
    </location>
</feature>
<accession>A0A8S3Q6R2</accession>
<evidence type="ECO:0000256" key="1">
    <source>
        <dbReference type="SAM" id="MobiDB-lite"/>
    </source>
</evidence>
<feature type="region of interest" description="Disordered" evidence="1">
    <location>
        <begin position="92"/>
        <end position="118"/>
    </location>
</feature>
<dbReference type="GO" id="GO:0000492">
    <property type="term" value="P:box C/D snoRNP assembly"/>
    <property type="evidence" value="ECO:0007669"/>
    <property type="project" value="InterPro"/>
</dbReference>
<dbReference type="EMBL" id="CAJPWZ010000409">
    <property type="protein sequence ID" value="CAG2192545.1"/>
    <property type="molecule type" value="Genomic_DNA"/>
</dbReference>
<organism evidence="2 3">
    <name type="scientific">Mytilus edulis</name>
    <name type="common">Blue mussel</name>
    <dbReference type="NCBI Taxonomy" id="6550"/>
    <lineage>
        <taxon>Eukaryota</taxon>
        <taxon>Metazoa</taxon>
        <taxon>Spiralia</taxon>
        <taxon>Lophotrochozoa</taxon>
        <taxon>Mollusca</taxon>
        <taxon>Bivalvia</taxon>
        <taxon>Autobranchia</taxon>
        <taxon>Pteriomorphia</taxon>
        <taxon>Mytilida</taxon>
        <taxon>Mytiloidea</taxon>
        <taxon>Mytilidae</taxon>
        <taxon>Mytilinae</taxon>
        <taxon>Mytilus</taxon>
    </lineage>
</organism>
<gene>
    <name evidence="2" type="ORF">MEDL_7709</name>
</gene>
<reference evidence="2" key="1">
    <citation type="submission" date="2021-03" db="EMBL/GenBank/DDBJ databases">
        <authorList>
            <person name="Bekaert M."/>
        </authorList>
    </citation>
    <scope>NUCLEOTIDE SEQUENCE</scope>
</reference>
<dbReference type="InterPro" id="IPR027921">
    <property type="entry name" value="NOPCHAP1"/>
</dbReference>
<proteinExistence type="predicted"/>
<evidence type="ECO:0000313" key="2">
    <source>
        <dbReference type="EMBL" id="CAG2192545.1"/>
    </source>
</evidence>
<dbReference type="OrthoDB" id="1112980at2759"/>
<name>A0A8S3Q6R2_MYTED</name>
<evidence type="ECO:0000313" key="3">
    <source>
        <dbReference type="Proteomes" id="UP000683360"/>
    </source>
</evidence>
<keyword evidence="3" id="KW-1185">Reference proteome</keyword>